<proteinExistence type="predicted"/>
<name>A0ACC2WNS4_9TREE</name>
<organism evidence="1 2">
    <name type="scientific">Naganishia adeliensis</name>
    <dbReference type="NCBI Taxonomy" id="92952"/>
    <lineage>
        <taxon>Eukaryota</taxon>
        <taxon>Fungi</taxon>
        <taxon>Dikarya</taxon>
        <taxon>Basidiomycota</taxon>
        <taxon>Agaricomycotina</taxon>
        <taxon>Tremellomycetes</taxon>
        <taxon>Filobasidiales</taxon>
        <taxon>Filobasidiaceae</taxon>
        <taxon>Naganishia</taxon>
    </lineage>
</organism>
<keyword evidence="2" id="KW-1185">Reference proteome</keyword>
<evidence type="ECO:0000313" key="2">
    <source>
        <dbReference type="Proteomes" id="UP001230649"/>
    </source>
</evidence>
<gene>
    <name evidence="1" type="ORF">QFC20_002177</name>
</gene>
<protein>
    <submittedName>
        <fullName evidence="1">Uncharacterized protein</fullName>
    </submittedName>
</protein>
<dbReference type="EMBL" id="JASBWS010000014">
    <property type="protein sequence ID" value="KAJ9112849.1"/>
    <property type="molecule type" value="Genomic_DNA"/>
</dbReference>
<reference evidence="1" key="1">
    <citation type="submission" date="2023-04" db="EMBL/GenBank/DDBJ databases">
        <title>Draft Genome sequencing of Naganishia species isolated from polar environments using Oxford Nanopore Technology.</title>
        <authorList>
            <person name="Leo P."/>
            <person name="Venkateswaran K."/>
        </authorList>
    </citation>
    <scope>NUCLEOTIDE SEQUENCE</scope>
    <source>
        <strain evidence="1">MNA-CCFEE 5262</strain>
    </source>
</reference>
<dbReference type="Proteomes" id="UP001230649">
    <property type="component" value="Unassembled WGS sequence"/>
</dbReference>
<accession>A0ACC2WNS4</accession>
<comment type="caution">
    <text evidence="1">The sequence shown here is derived from an EMBL/GenBank/DDBJ whole genome shotgun (WGS) entry which is preliminary data.</text>
</comment>
<evidence type="ECO:0000313" key="1">
    <source>
        <dbReference type="EMBL" id="KAJ9112849.1"/>
    </source>
</evidence>
<sequence>MRQKRAKAYKRLMNLYCQTFGFRQPFQVLVCEDFMLELSNKQLDVAKQLTNCVQGECKPMITQCSMEALYKLGKEHQAITDMAKNFERRRCNHRTAIDEIDCIKDVVGPTNKHRYTMAVQSGKLRQHLRSVPGVPVIHFNDRGVMVMEMPSDATLKHKDSLENAKLTEQLANPLPSLDNVIIGENPVVQPAPQPARSRKVTKAPNPLSQRKKKELQTGRPSKKQLEAEKERQLEKEQRRAAKRPRDEGDSDDEVAEDKPAPSTRLEHDTDEDVTGNAPTRSVEQISAAVEDDVDGEQKKKRRKRRKKATGAAETGAEGVTEEAE</sequence>